<keyword evidence="1" id="KW-0472">Membrane</keyword>
<evidence type="ECO:0000256" key="1">
    <source>
        <dbReference type="SAM" id="Phobius"/>
    </source>
</evidence>
<gene>
    <name evidence="2" type="ORF">OIH86_12775</name>
</gene>
<keyword evidence="1" id="KW-1133">Transmembrane helix</keyword>
<sequence length="88" mass="9952">MKSTTLFLFISFFFLFLNGSAIGFIFFQARLGEGFGIALFCGTSLFGALLASIAYENKSSYYSRLSFYSNLVITFLPFYYYGFSLILS</sequence>
<dbReference type="EMBL" id="JAOYEY010000038">
    <property type="protein sequence ID" value="MCV9886512.1"/>
    <property type="molecule type" value="Genomic_DNA"/>
</dbReference>
<comment type="caution">
    <text evidence="2">The sequence shown here is derived from an EMBL/GenBank/DDBJ whole genome shotgun (WGS) entry which is preliminary data.</text>
</comment>
<dbReference type="Proteomes" id="UP001526147">
    <property type="component" value="Unassembled WGS sequence"/>
</dbReference>
<proteinExistence type="predicted"/>
<accession>A0ABT3DIN4</accession>
<name>A0ABT3DIN4_9BACI</name>
<feature type="transmembrane region" description="Helical" evidence="1">
    <location>
        <begin position="67"/>
        <end position="87"/>
    </location>
</feature>
<evidence type="ECO:0000313" key="2">
    <source>
        <dbReference type="EMBL" id="MCV9886512.1"/>
    </source>
</evidence>
<feature type="transmembrane region" description="Helical" evidence="1">
    <location>
        <begin position="34"/>
        <end position="55"/>
    </location>
</feature>
<keyword evidence="1" id="KW-0812">Transmembrane</keyword>
<keyword evidence="3" id="KW-1185">Reference proteome</keyword>
<protein>
    <submittedName>
        <fullName evidence="2">Uncharacterized protein</fullName>
    </submittedName>
</protein>
<reference evidence="2 3" key="1">
    <citation type="submission" date="2022-10" db="EMBL/GenBank/DDBJ databases">
        <title>Draft genome assembly of moderately radiation resistant bacterium Metabacillus halosaccharovorans.</title>
        <authorList>
            <person name="Pal S."/>
            <person name="Gopinathan A."/>
        </authorList>
    </citation>
    <scope>NUCLEOTIDE SEQUENCE [LARGE SCALE GENOMIC DNA]</scope>
    <source>
        <strain evidence="2 3">VITHBRA001</strain>
    </source>
</reference>
<feature type="transmembrane region" description="Helical" evidence="1">
    <location>
        <begin position="6"/>
        <end position="27"/>
    </location>
</feature>
<organism evidence="2 3">
    <name type="scientific">Metabacillus halosaccharovorans</name>
    <dbReference type="NCBI Taxonomy" id="930124"/>
    <lineage>
        <taxon>Bacteria</taxon>
        <taxon>Bacillati</taxon>
        <taxon>Bacillota</taxon>
        <taxon>Bacilli</taxon>
        <taxon>Bacillales</taxon>
        <taxon>Bacillaceae</taxon>
        <taxon>Metabacillus</taxon>
    </lineage>
</organism>
<evidence type="ECO:0000313" key="3">
    <source>
        <dbReference type="Proteomes" id="UP001526147"/>
    </source>
</evidence>